<accession>B4PDC3</accession>
<organism evidence="9 10">
    <name type="scientific">Drosophila yakuba</name>
    <name type="common">Fruit fly</name>
    <dbReference type="NCBI Taxonomy" id="7245"/>
    <lineage>
        <taxon>Eukaryota</taxon>
        <taxon>Metazoa</taxon>
        <taxon>Ecdysozoa</taxon>
        <taxon>Arthropoda</taxon>
        <taxon>Hexapoda</taxon>
        <taxon>Insecta</taxon>
        <taxon>Pterygota</taxon>
        <taxon>Neoptera</taxon>
        <taxon>Endopterygota</taxon>
        <taxon>Diptera</taxon>
        <taxon>Brachycera</taxon>
        <taxon>Muscomorpha</taxon>
        <taxon>Ephydroidea</taxon>
        <taxon>Drosophilidae</taxon>
        <taxon>Drosophila</taxon>
        <taxon>Sophophora</taxon>
    </lineage>
</organism>
<dbReference type="PANTHER" id="PTHR23511">
    <property type="entry name" value="SYNAPTIC VESICLE GLYCOPROTEIN 2"/>
    <property type="match status" value="1"/>
</dbReference>
<dbReference type="SUPFAM" id="SSF103473">
    <property type="entry name" value="MFS general substrate transporter"/>
    <property type="match status" value="1"/>
</dbReference>
<feature type="domain" description="Major facilitator superfamily (MFS) profile" evidence="8">
    <location>
        <begin position="1"/>
        <end position="457"/>
    </location>
</feature>
<evidence type="ECO:0000256" key="7">
    <source>
        <dbReference type="SAM" id="Phobius"/>
    </source>
</evidence>
<dbReference type="PROSITE" id="PS50850">
    <property type="entry name" value="MFS"/>
    <property type="match status" value="1"/>
</dbReference>
<feature type="transmembrane region" description="Helical" evidence="7">
    <location>
        <begin position="382"/>
        <end position="408"/>
    </location>
</feature>
<keyword evidence="6 7" id="KW-0472">Membrane</keyword>
<evidence type="ECO:0000313" key="10">
    <source>
        <dbReference type="Proteomes" id="UP000002282"/>
    </source>
</evidence>
<keyword evidence="5 7" id="KW-1133">Transmembrane helix</keyword>
<name>B4PDC3_DROYA</name>
<proteinExistence type="inferred from homology"/>
<dbReference type="HOGENOM" id="CLU_001265_46_15_1"/>
<dbReference type="Gene3D" id="1.20.1250.20">
    <property type="entry name" value="MFS general substrate transporter like domains"/>
    <property type="match status" value="1"/>
</dbReference>
<dbReference type="InterPro" id="IPR036259">
    <property type="entry name" value="MFS_trans_sf"/>
</dbReference>
<dbReference type="Proteomes" id="UP000002282">
    <property type="component" value="Chromosome 3L"/>
</dbReference>
<evidence type="ECO:0000256" key="6">
    <source>
        <dbReference type="ARBA" id="ARBA00023136"/>
    </source>
</evidence>
<keyword evidence="10" id="KW-1185">Reference proteome</keyword>
<feature type="transmembrane region" description="Helical" evidence="7">
    <location>
        <begin position="267"/>
        <end position="289"/>
    </location>
</feature>
<comment type="similarity">
    <text evidence="2">Belongs to the major facilitator superfamily.</text>
</comment>
<reference evidence="9 10" key="2">
    <citation type="journal article" date="2007" name="PLoS Biol.">
        <title>Principles of genome evolution in the Drosophila melanogaster species group.</title>
        <authorList>
            <person name="Ranz J.M."/>
            <person name="Maurin D."/>
            <person name="Chan Y.S."/>
            <person name="von Grotthuss M."/>
            <person name="Hillier L.W."/>
            <person name="Roote J."/>
            <person name="Ashburner M."/>
            <person name="Bergman C.M."/>
        </authorList>
    </citation>
    <scope>NUCLEOTIDE SEQUENCE [LARGE SCALE GENOMIC DNA]</scope>
    <source>
        <strain evidence="10">Tai18E2 / Tucson 14021-0261.01</strain>
    </source>
</reference>
<evidence type="ECO:0000256" key="1">
    <source>
        <dbReference type="ARBA" id="ARBA00004141"/>
    </source>
</evidence>
<evidence type="ECO:0000256" key="4">
    <source>
        <dbReference type="ARBA" id="ARBA00022692"/>
    </source>
</evidence>
<dbReference type="GO" id="GO:0022857">
    <property type="term" value="F:transmembrane transporter activity"/>
    <property type="evidence" value="ECO:0007669"/>
    <property type="project" value="InterPro"/>
</dbReference>
<dbReference type="InterPro" id="IPR020846">
    <property type="entry name" value="MFS_dom"/>
</dbReference>
<gene>
    <name evidence="9" type="primary">Dyak\GE20335</name>
    <name evidence="9" type="synonym">dyak_GLEANR_4177</name>
    <name evidence="9" type="synonym">GE20335</name>
    <name evidence="9" type="ORF">Dyak_GE20335</name>
</gene>
<feature type="transmembrane region" description="Helical" evidence="7">
    <location>
        <begin position="56"/>
        <end position="74"/>
    </location>
</feature>
<dbReference type="GO" id="GO:0016020">
    <property type="term" value="C:membrane"/>
    <property type="evidence" value="ECO:0007669"/>
    <property type="project" value="UniProtKB-SubCell"/>
</dbReference>
<dbReference type="PANTHER" id="PTHR23511:SF37">
    <property type="entry name" value="MAJOR FACILITATOR SUPERFAMILY (MFS) PROFILE DOMAIN-CONTAINING PROTEIN-RELATED"/>
    <property type="match status" value="1"/>
</dbReference>
<dbReference type="OrthoDB" id="10262656at2759"/>
<sequence length="457" mass="51818">MSDIDEVFTKLGFGKMQFIILFCCFLMQIWMTNEQLGFGVVIAGASCEMEIHDRRLAWLLAANFSAQMISCFIWGELADLYGRRRVIGFASIVAIIFSLISALMPEYWSFMAVRTVCGFFIVASVVSLSTYLSEFTKVSLRPRVLTIMGYSLGVSMIYVPSLGGALLSMRMEPSGWRILLLCNQLPGIIGTTLLIFLPESPKYYLSIDDQEKAMKVMERVCRMNKGKDVTLKSLGVESLTQARLRPPNEERGQCHETKVLMVKYGKVMWFFFFIFFTLTGLGFALPIWMMRIRVLTSTFGDRNTICEHMEHISAQPRGNKDCHLTYEQMKDPLIHGCVVLCLFIATSVFLIWLSRRAVIIAFVCVSILGCVALNFMEHPTLILISFFAIIDPLICSVRLAGSLLIDFVPTHLRSVRGFDNQCVCWIYLVAQLLRNLQYLYCSAHSLRHACVLATNPF</sequence>
<dbReference type="InterPro" id="IPR005828">
    <property type="entry name" value="MFS_sugar_transport-like"/>
</dbReference>
<feature type="transmembrane region" description="Helical" evidence="7">
    <location>
        <begin position="12"/>
        <end position="31"/>
    </location>
</feature>
<comment type="subcellular location">
    <subcellularLocation>
        <location evidence="1">Membrane</location>
        <topology evidence="1">Multi-pass membrane protein</topology>
    </subcellularLocation>
</comment>
<keyword evidence="3" id="KW-0813">Transport</keyword>
<dbReference type="AlphaFoldDB" id="B4PDC3"/>
<keyword evidence="4 7" id="KW-0812">Transmembrane</keyword>
<reference evidence="9 10" key="1">
    <citation type="journal article" date="2007" name="Nature">
        <title>Evolution of genes and genomes on the Drosophila phylogeny.</title>
        <authorList>
            <consortium name="Drosophila 12 Genomes Consortium"/>
            <person name="Clark A.G."/>
            <person name="Eisen M.B."/>
            <person name="Smith D.R."/>
            <person name="Bergman C.M."/>
            <person name="Oliver B."/>
            <person name="Markow T.A."/>
            <person name="Kaufman T.C."/>
            <person name="Kellis M."/>
            <person name="Gelbart W."/>
            <person name="Iyer V.N."/>
            <person name="Pollard D.A."/>
            <person name="Sackton T.B."/>
            <person name="Larracuente A.M."/>
            <person name="Singh N.D."/>
            <person name="Abad J.P."/>
            <person name="Abt D.N."/>
            <person name="Adryan B."/>
            <person name="Aguade M."/>
            <person name="Akashi H."/>
            <person name="Anderson W.W."/>
            <person name="Aquadro C.F."/>
            <person name="Ardell D.H."/>
            <person name="Arguello R."/>
            <person name="Artieri C.G."/>
            <person name="Barbash D.A."/>
            <person name="Barker D."/>
            <person name="Barsanti P."/>
            <person name="Batterham P."/>
            <person name="Batzoglou S."/>
            <person name="Begun D."/>
            <person name="Bhutkar A."/>
            <person name="Blanco E."/>
            <person name="Bosak S.A."/>
            <person name="Bradley R.K."/>
            <person name="Brand A.D."/>
            <person name="Brent M.R."/>
            <person name="Brooks A.N."/>
            <person name="Brown R.H."/>
            <person name="Butlin R.K."/>
            <person name="Caggese C."/>
            <person name="Calvi B.R."/>
            <person name="Bernardo de Carvalho A."/>
            <person name="Caspi A."/>
            <person name="Castrezana S."/>
            <person name="Celniker S.E."/>
            <person name="Chang J.L."/>
            <person name="Chapple C."/>
            <person name="Chatterji S."/>
            <person name="Chinwalla A."/>
            <person name="Civetta A."/>
            <person name="Clifton S.W."/>
            <person name="Comeron J.M."/>
            <person name="Costello J.C."/>
            <person name="Coyne J.A."/>
            <person name="Daub J."/>
            <person name="David R.G."/>
            <person name="Delcher A.L."/>
            <person name="Delehaunty K."/>
            <person name="Do C.B."/>
            <person name="Ebling H."/>
            <person name="Edwards K."/>
            <person name="Eickbush T."/>
            <person name="Evans J.D."/>
            <person name="Filipski A."/>
            <person name="Findeiss S."/>
            <person name="Freyhult E."/>
            <person name="Fulton L."/>
            <person name="Fulton R."/>
            <person name="Garcia A.C."/>
            <person name="Gardiner A."/>
            <person name="Garfield D.A."/>
            <person name="Garvin B.E."/>
            <person name="Gibson G."/>
            <person name="Gilbert D."/>
            <person name="Gnerre S."/>
            <person name="Godfrey J."/>
            <person name="Good R."/>
            <person name="Gotea V."/>
            <person name="Gravely B."/>
            <person name="Greenberg A.J."/>
            <person name="Griffiths-Jones S."/>
            <person name="Gross S."/>
            <person name="Guigo R."/>
            <person name="Gustafson E.A."/>
            <person name="Haerty W."/>
            <person name="Hahn M.W."/>
            <person name="Halligan D.L."/>
            <person name="Halpern A.L."/>
            <person name="Halter G.M."/>
            <person name="Han M.V."/>
            <person name="Heger A."/>
            <person name="Hillier L."/>
            <person name="Hinrichs A.S."/>
            <person name="Holmes I."/>
            <person name="Hoskins R.A."/>
            <person name="Hubisz M.J."/>
            <person name="Hultmark D."/>
            <person name="Huntley M.A."/>
            <person name="Jaffe D.B."/>
            <person name="Jagadeeshan S."/>
            <person name="Jeck W.R."/>
            <person name="Johnson J."/>
            <person name="Jones C.D."/>
            <person name="Jordan W.C."/>
            <person name="Karpen G.H."/>
            <person name="Kataoka E."/>
            <person name="Keightley P.D."/>
            <person name="Kheradpour P."/>
            <person name="Kirkness E.F."/>
            <person name="Koerich L.B."/>
            <person name="Kristiansen K."/>
            <person name="Kudrna D."/>
            <person name="Kulathinal R.J."/>
            <person name="Kumar S."/>
            <person name="Kwok R."/>
            <person name="Lander E."/>
            <person name="Langley C.H."/>
            <person name="Lapoint R."/>
            <person name="Lazzaro B.P."/>
            <person name="Lee S.J."/>
            <person name="Levesque L."/>
            <person name="Li R."/>
            <person name="Lin C.F."/>
            <person name="Lin M.F."/>
            <person name="Lindblad-Toh K."/>
            <person name="Llopart A."/>
            <person name="Long M."/>
            <person name="Low L."/>
            <person name="Lozovsky E."/>
            <person name="Lu J."/>
            <person name="Luo M."/>
            <person name="Machado C.A."/>
            <person name="Makalowski W."/>
            <person name="Marzo M."/>
            <person name="Matsuda M."/>
            <person name="Matzkin L."/>
            <person name="McAllister B."/>
            <person name="McBride C.S."/>
            <person name="McKernan B."/>
            <person name="McKernan K."/>
            <person name="Mendez-Lago M."/>
            <person name="Minx P."/>
            <person name="Mollenhauer M.U."/>
            <person name="Montooth K."/>
            <person name="Mount S.M."/>
            <person name="Mu X."/>
            <person name="Myers E."/>
            <person name="Negre B."/>
            <person name="Newfeld S."/>
            <person name="Nielsen R."/>
            <person name="Noor M.A."/>
            <person name="O'Grady P."/>
            <person name="Pachter L."/>
            <person name="Papaceit M."/>
            <person name="Parisi M.J."/>
            <person name="Parisi M."/>
            <person name="Parts L."/>
            <person name="Pedersen J.S."/>
            <person name="Pesole G."/>
            <person name="Phillippy A.M."/>
            <person name="Ponting C.P."/>
            <person name="Pop M."/>
            <person name="Porcelli D."/>
            <person name="Powell J.R."/>
            <person name="Prohaska S."/>
            <person name="Pruitt K."/>
            <person name="Puig M."/>
            <person name="Quesneville H."/>
            <person name="Ram K.R."/>
            <person name="Rand D."/>
            <person name="Rasmussen M.D."/>
            <person name="Reed L.K."/>
            <person name="Reenan R."/>
            <person name="Reily A."/>
            <person name="Remington K.A."/>
            <person name="Rieger T.T."/>
            <person name="Ritchie M.G."/>
            <person name="Robin C."/>
            <person name="Rogers Y.H."/>
            <person name="Rohde C."/>
            <person name="Rozas J."/>
            <person name="Rubenfield M.J."/>
            <person name="Ruiz A."/>
            <person name="Russo S."/>
            <person name="Salzberg S.L."/>
            <person name="Sanchez-Gracia A."/>
            <person name="Saranga D.J."/>
            <person name="Sato H."/>
            <person name="Schaeffer S.W."/>
            <person name="Schatz M.C."/>
            <person name="Schlenke T."/>
            <person name="Schwartz R."/>
            <person name="Segarra C."/>
            <person name="Singh R.S."/>
            <person name="Sirot L."/>
            <person name="Sirota M."/>
            <person name="Sisneros N.B."/>
            <person name="Smith C.D."/>
            <person name="Smith T.F."/>
            <person name="Spieth J."/>
            <person name="Stage D.E."/>
            <person name="Stark A."/>
            <person name="Stephan W."/>
            <person name="Strausberg R.L."/>
            <person name="Strempel S."/>
            <person name="Sturgill D."/>
            <person name="Sutton G."/>
            <person name="Sutton G.G."/>
            <person name="Tao W."/>
            <person name="Teichmann S."/>
            <person name="Tobari Y.N."/>
            <person name="Tomimura Y."/>
            <person name="Tsolas J.M."/>
            <person name="Valente V.L."/>
            <person name="Venter E."/>
            <person name="Venter J.C."/>
            <person name="Vicario S."/>
            <person name="Vieira F.G."/>
            <person name="Vilella A.J."/>
            <person name="Villasante A."/>
            <person name="Walenz B."/>
            <person name="Wang J."/>
            <person name="Wasserman M."/>
            <person name="Watts T."/>
            <person name="Wilson D."/>
            <person name="Wilson R.K."/>
            <person name="Wing R.A."/>
            <person name="Wolfner M.F."/>
            <person name="Wong A."/>
            <person name="Wong G.K."/>
            <person name="Wu C.I."/>
            <person name="Wu G."/>
            <person name="Yamamoto D."/>
            <person name="Yang H.P."/>
            <person name="Yang S.P."/>
            <person name="Yorke J.A."/>
            <person name="Yoshida K."/>
            <person name="Zdobnov E."/>
            <person name="Zhang P."/>
            <person name="Zhang Y."/>
            <person name="Zimin A.V."/>
            <person name="Baldwin J."/>
            <person name="Abdouelleil A."/>
            <person name="Abdulkadir J."/>
            <person name="Abebe A."/>
            <person name="Abera B."/>
            <person name="Abreu J."/>
            <person name="Acer S.C."/>
            <person name="Aftuck L."/>
            <person name="Alexander A."/>
            <person name="An P."/>
            <person name="Anderson E."/>
            <person name="Anderson S."/>
            <person name="Arachi H."/>
            <person name="Azer M."/>
            <person name="Bachantsang P."/>
            <person name="Barry A."/>
            <person name="Bayul T."/>
            <person name="Berlin A."/>
            <person name="Bessette D."/>
            <person name="Bloom T."/>
            <person name="Blye J."/>
            <person name="Boguslavskiy L."/>
            <person name="Bonnet C."/>
            <person name="Boukhgalter B."/>
            <person name="Bourzgui I."/>
            <person name="Brown A."/>
            <person name="Cahill P."/>
            <person name="Channer S."/>
            <person name="Cheshatsang Y."/>
            <person name="Chuda L."/>
            <person name="Citroen M."/>
            <person name="Collymore A."/>
            <person name="Cooke P."/>
            <person name="Costello M."/>
            <person name="D'Aco K."/>
            <person name="Daza R."/>
            <person name="De Haan G."/>
            <person name="DeGray S."/>
            <person name="DeMaso C."/>
            <person name="Dhargay N."/>
            <person name="Dooley K."/>
            <person name="Dooley E."/>
            <person name="Doricent M."/>
            <person name="Dorje P."/>
            <person name="Dorjee K."/>
            <person name="Dupes A."/>
            <person name="Elong R."/>
            <person name="Falk J."/>
            <person name="Farina A."/>
            <person name="Faro S."/>
            <person name="Ferguson D."/>
            <person name="Fisher S."/>
            <person name="Foley C.D."/>
            <person name="Franke A."/>
            <person name="Friedrich D."/>
            <person name="Gadbois L."/>
            <person name="Gearin G."/>
            <person name="Gearin C.R."/>
            <person name="Giannoukos G."/>
            <person name="Goode T."/>
            <person name="Graham J."/>
            <person name="Grandbois E."/>
            <person name="Grewal S."/>
            <person name="Gyaltsen K."/>
            <person name="Hafez N."/>
            <person name="Hagos B."/>
            <person name="Hall J."/>
            <person name="Henson C."/>
            <person name="Hollinger A."/>
            <person name="Honan T."/>
            <person name="Huard M.D."/>
            <person name="Hughes L."/>
            <person name="Hurhula B."/>
            <person name="Husby M.E."/>
            <person name="Kamat A."/>
            <person name="Kanga B."/>
            <person name="Kashin S."/>
            <person name="Khazanovich D."/>
            <person name="Kisner P."/>
            <person name="Lance K."/>
            <person name="Lara M."/>
            <person name="Lee W."/>
            <person name="Lennon N."/>
            <person name="Letendre F."/>
            <person name="LeVine R."/>
            <person name="Lipovsky A."/>
            <person name="Liu X."/>
            <person name="Liu J."/>
            <person name="Liu S."/>
            <person name="Lokyitsang T."/>
            <person name="Lokyitsang Y."/>
            <person name="Lubonja R."/>
            <person name="Lui A."/>
            <person name="MacDonald P."/>
            <person name="Magnisalis V."/>
            <person name="Maru K."/>
            <person name="Matthews C."/>
            <person name="McCusker W."/>
            <person name="McDonough S."/>
            <person name="Mehta T."/>
            <person name="Meldrim J."/>
            <person name="Meneus L."/>
            <person name="Mihai O."/>
            <person name="Mihalev A."/>
            <person name="Mihova T."/>
            <person name="Mittelman R."/>
            <person name="Mlenga V."/>
            <person name="Montmayeur A."/>
            <person name="Mulrain L."/>
            <person name="Navidi A."/>
            <person name="Naylor J."/>
            <person name="Negash T."/>
            <person name="Nguyen T."/>
            <person name="Nguyen N."/>
            <person name="Nicol R."/>
            <person name="Norbu C."/>
            <person name="Norbu N."/>
            <person name="Novod N."/>
            <person name="O'Neill B."/>
            <person name="Osman S."/>
            <person name="Markiewicz E."/>
            <person name="Oyono O.L."/>
            <person name="Patti C."/>
            <person name="Phunkhang P."/>
            <person name="Pierre F."/>
            <person name="Priest M."/>
            <person name="Raghuraman S."/>
            <person name="Rege F."/>
            <person name="Reyes R."/>
            <person name="Rise C."/>
            <person name="Rogov P."/>
            <person name="Ross K."/>
            <person name="Ryan E."/>
            <person name="Settipalli S."/>
            <person name="Shea T."/>
            <person name="Sherpa N."/>
            <person name="Shi L."/>
            <person name="Shih D."/>
            <person name="Sparrow T."/>
            <person name="Spaulding J."/>
            <person name="Stalker J."/>
            <person name="Stange-Thomann N."/>
            <person name="Stavropoulos S."/>
            <person name="Stone C."/>
            <person name="Strader C."/>
            <person name="Tesfaye S."/>
            <person name="Thomson T."/>
            <person name="Thoulutsang Y."/>
            <person name="Thoulutsang D."/>
            <person name="Topham K."/>
            <person name="Topping I."/>
            <person name="Tsamla T."/>
            <person name="Vassiliev H."/>
            <person name="Vo A."/>
            <person name="Wangchuk T."/>
            <person name="Wangdi T."/>
            <person name="Weiand M."/>
            <person name="Wilkinson J."/>
            <person name="Wilson A."/>
            <person name="Yadav S."/>
            <person name="Young G."/>
            <person name="Yu Q."/>
            <person name="Zembek L."/>
            <person name="Zhong D."/>
            <person name="Zimmer A."/>
            <person name="Zwirko Z."/>
            <person name="Jaffe D.B."/>
            <person name="Alvarez P."/>
            <person name="Brockman W."/>
            <person name="Butler J."/>
            <person name="Chin C."/>
            <person name="Gnerre S."/>
            <person name="Grabherr M."/>
            <person name="Kleber M."/>
            <person name="Mauceli E."/>
            <person name="MacCallum I."/>
        </authorList>
    </citation>
    <scope>NUCLEOTIDE SEQUENCE [LARGE SCALE GENOMIC DNA]</scope>
    <source>
        <strain evidence="10">Tai18E2 / Tucson 14021-0261.01</strain>
    </source>
</reference>
<feature type="transmembrane region" description="Helical" evidence="7">
    <location>
        <begin position="144"/>
        <end position="166"/>
    </location>
</feature>
<feature type="transmembrane region" description="Helical" evidence="7">
    <location>
        <begin position="86"/>
        <end position="104"/>
    </location>
</feature>
<evidence type="ECO:0000313" key="9">
    <source>
        <dbReference type="EMBL" id="EDW93903.2"/>
    </source>
</evidence>
<evidence type="ECO:0000259" key="8">
    <source>
        <dbReference type="PROSITE" id="PS50850"/>
    </source>
</evidence>
<evidence type="ECO:0000256" key="2">
    <source>
        <dbReference type="ARBA" id="ARBA00008335"/>
    </source>
</evidence>
<feature type="transmembrane region" description="Helical" evidence="7">
    <location>
        <begin position="110"/>
        <end position="132"/>
    </location>
</feature>
<feature type="transmembrane region" description="Helical" evidence="7">
    <location>
        <begin position="178"/>
        <end position="197"/>
    </location>
</feature>
<dbReference type="EMBL" id="CM000159">
    <property type="protein sequence ID" value="EDW93903.2"/>
    <property type="molecule type" value="Genomic_DNA"/>
</dbReference>
<evidence type="ECO:0000256" key="3">
    <source>
        <dbReference type="ARBA" id="ARBA00022448"/>
    </source>
</evidence>
<protein>
    <submittedName>
        <fullName evidence="9">Uncharacterized protein, isoform C</fullName>
    </submittedName>
</protein>
<feature type="transmembrane region" description="Helical" evidence="7">
    <location>
        <begin position="333"/>
        <end position="353"/>
    </location>
</feature>
<dbReference type="Pfam" id="PF00083">
    <property type="entry name" value="Sugar_tr"/>
    <property type="match status" value="1"/>
</dbReference>
<evidence type="ECO:0000256" key="5">
    <source>
        <dbReference type="ARBA" id="ARBA00022989"/>
    </source>
</evidence>
<feature type="transmembrane region" description="Helical" evidence="7">
    <location>
        <begin position="358"/>
        <end position="376"/>
    </location>
</feature>